<evidence type="ECO:0000313" key="2">
    <source>
        <dbReference type="EMBL" id="KNC87452.1"/>
    </source>
</evidence>
<organism evidence="2 3">
    <name type="scientific">Sphaeroforma arctica JP610</name>
    <dbReference type="NCBI Taxonomy" id="667725"/>
    <lineage>
        <taxon>Eukaryota</taxon>
        <taxon>Ichthyosporea</taxon>
        <taxon>Ichthyophonida</taxon>
        <taxon>Sphaeroforma</taxon>
    </lineage>
</organism>
<dbReference type="GeneID" id="25900938"/>
<dbReference type="Proteomes" id="UP000054560">
    <property type="component" value="Unassembled WGS sequence"/>
</dbReference>
<evidence type="ECO:0000313" key="3">
    <source>
        <dbReference type="Proteomes" id="UP000054560"/>
    </source>
</evidence>
<sequence length="206" mass="23266">MGTRAIKKTPWMHTIICRIGPAKKSNWTPSYTPLKNLEEITIPLNTVQAPTKQYAKEIITNKTSQGEVLTMGQRTSTQVDKLAEVFKKGLNIKSPEAQTTTLEALLKDMIEVHERHMTLFNESNAVSAASAKRTSTEKQESNDDEHGQETDNEEEDESPVQRDMGKKKNLKFTIGLYNTTILNMLANDLLYEMPKQKELIITNSGR</sequence>
<keyword evidence="3" id="KW-1185">Reference proteome</keyword>
<dbReference type="AlphaFoldDB" id="A0A0L0GEJ9"/>
<gene>
    <name evidence="2" type="ORF">SARC_00434</name>
</gene>
<dbReference type="EMBL" id="KQ241609">
    <property type="protein sequence ID" value="KNC87452.1"/>
    <property type="molecule type" value="Genomic_DNA"/>
</dbReference>
<protein>
    <submittedName>
        <fullName evidence="2">Uncharacterized protein</fullName>
    </submittedName>
</protein>
<reference evidence="2 3" key="1">
    <citation type="submission" date="2011-02" db="EMBL/GenBank/DDBJ databases">
        <title>The Genome Sequence of Sphaeroforma arctica JP610.</title>
        <authorList>
            <consortium name="The Broad Institute Genome Sequencing Platform"/>
            <person name="Russ C."/>
            <person name="Cuomo C."/>
            <person name="Young S.K."/>
            <person name="Zeng Q."/>
            <person name="Gargeya S."/>
            <person name="Alvarado L."/>
            <person name="Berlin A."/>
            <person name="Chapman S.B."/>
            <person name="Chen Z."/>
            <person name="Freedman E."/>
            <person name="Gellesch M."/>
            <person name="Goldberg J."/>
            <person name="Griggs A."/>
            <person name="Gujja S."/>
            <person name="Heilman E."/>
            <person name="Heiman D."/>
            <person name="Howarth C."/>
            <person name="Mehta T."/>
            <person name="Neiman D."/>
            <person name="Pearson M."/>
            <person name="Roberts A."/>
            <person name="Saif S."/>
            <person name="Shea T."/>
            <person name="Shenoy N."/>
            <person name="Sisk P."/>
            <person name="Stolte C."/>
            <person name="Sykes S."/>
            <person name="White J."/>
            <person name="Yandava C."/>
            <person name="Burger G."/>
            <person name="Gray M.W."/>
            <person name="Holland P.W.H."/>
            <person name="King N."/>
            <person name="Lang F.B.F."/>
            <person name="Roger A.J."/>
            <person name="Ruiz-Trillo I."/>
            <person name="Haas B."/>
            <person name="Nusbaum C."/>
            <person name="Birren B."/>
        </authorList>
    </citation>
    <scope>NUCLEOTIDE SEQUENCE [LARGE SCALE GENOMIC DNA]</scope>
    <source>
        <strain evidence="2 3">JP610</strain>
    </source>
</reference>
<name>A0A0L0GEJ9_9EUKA</name>
<proteinExistence type="predicted"/>
<feature type="compositionally biased region" description="Basic and acidic residues" evidence="1">
    <location>
        <begin position="134"/>
        <end position="149"/>
    </location>
</feature>
<accession>A0A0L0GEJ9</accession>
<dbReference type="RefSeq" id="XP_014161354.1">
    <property type="nucleotide sequence ID" value="XM_014305879.1"/>
</dbReference>
<evidence type="ECO:0000256" key="1">
    <source>
        <dbReference type="SAM" id="MobiDB-lite"/>
    </source>
</evidence>
<feature type="region of interest" description="Disordered" evidence="1">
    <location>
        <begin position="121"/>
        <end position="164"/>
    </location>
</feature>